<evidence type="ECO:0000256" key="6">
    <source>
        <dbReference type="RuleBase" id="RU000436"/>
    </source>
</evidence>
<dbReference type="GO" id="GO:0051607">
    <property type="term" value="P:defense response to virus"/>
    <property type="evidence" value="ECO:0007669"/>
    <property type="project" value="UniProtKB-KW"/>
</dbReference>
<sequence>MTSGTFLPVALVLLCSSTLCSLGCDLTQGLLEDFSLLDQMSTFSLVPCWKDRTNFNFPKETMEGSQLQRENATVIVHEMLQQVFTIFSLNATPVAWNQTQLIQLLSGLDQQLEELETCVGQDVEWEELSLGSENPRLALKSYFQGISQYLQGKEYRRCAWEIVRVEIRKIFLFMSKITRKLRD</sequence>
<gene>
    <name evidence="9" type="primary">LOC110199250</name>
</gene>
<dbReference type="GO" id="GO:0005125">
    <property type="term" value="F:cytokine activity"/>
    <property type="evidence" value="ECO:0007669"/>
    <property type="project" value="UniProtKB-KW"/>
</dbReference>
<dbReference type="FunFam" id="1.20.1250.10:FF:000001">
    <property type="entry name" value="Interferon alpha"/>
    <property type="match status" value="1"/>
</dbReference>
<accession>A0A6P5J8F1</accession>
<evidence type="ECO:0000256" key="4">
    <source>
        <dbReference type="ARBA" id="ARBA00023118"/>
    </source>
</evidence>
<dbReference type="RefSeq" id="XP_020829668.1">
    <property type="nucleotide sequence ID" value="XM_020974009.1"/>
</dbReference>
<proteinExistence type="inferred from homology"/>
<dbReference type="AlphaFoldDB" id="A0A6P5J8F1"/>
<keyword evidence="5" id="KW-1015">Disulfide bond</keyword>
<dbReference type="SUPFAM" id="SSF47266">
    <property type="entry name" value="4-helical cytokines"/>
    <property type="match status" value="1"/>
</dbReference>
<dbReference type="InParanoid" id="A0A6P5J8F1"/>
<keyword evidence="7" id="KW-0732">Signal</keyword>
<dbReference type="Proteomes" id="UP000515140">
    <property type="component" value="Unplaced"/>
</dbReference>
<evidence type="ECO:0000256" key="5">
    <source>
        <dbReference type="ARBA" id="ARBA00023157"/>
    </source>
</evidence>
<evidence type="ECO:0000313" key="9">
    <source>
        <dbReference type="RefSeq" id="XP_020829668.1"/>
    </source>
</evidence>
<dbReference type="PRINTS" id="PR00266">
    <property type="entry name" value="INTERFERONAB"/>
</dbReference>
<dbReference type="PANTHER" id="PTHR11691:SF37">
    <property type="entry name" value="INTERFERON OMEGA-1"/>
    <property type="match status" value="1"/>
</dbReference>
<evidence type="ECO:0000256" key="2">
    <source>
        <dbReference type="ARBA" id="ARBA00022514"/>
    </source>
</evidence>
<dbReference type="InterPro" id="IPR009079">
    <property type="entry name" value="4_helix_cytokine-like_core"/>
</dbReference>
<dbReference type="GO" id="GO:0005126">
    <property type="term" value="F:cytokine receptor binding"/>
    <property type="evidence" value="ECO:0007669"/>
    <property type="project" value="InterPro"/>
</dbReference>
<reference evidence="9" key="1">
    <citation type="submission" date="2025-08" db="UniProtKB">
        <authorList>
            <consortium name="RefSeq"/>
        </authorList>
    </citation>
    <scope>IDENTIFICATION</scope>
    <source>
        <tissue evidence="9">Spleen</tissue>
    </source>
</reference>
<keyword evidence="4 6" id="KW-0051">Antiviral defense</keyword>
<evidence type="ECO:0000256" key="7">
    <source>
        <dbReference type="SAM" id="SignalP"/>
    </source>
</evidence>
<organism evidence="8 9">
    <name type="scientific">Phascolarctos cinereus</name>
    <name type="common">Koala</name>
    <dbReference type="NCBI Taxonomy" id="38626"/>
    <lineage>
        <taxon>Eukaryota</taxon>
        <taxon>Metazoa</taxon>
        <taxon>Chordata</taxon>
        <taxon>Craniata</taxon>
        <taxon>Vertebrata</taxon>
        <taxon>Euteleostomi</taxon>
        <taxon>Mammalia</taxon>
        <taxon>Metatheria</taxon>
        <taxon>Diprotodontia</taxon>
        <taxon>Phascolarctidae</taxon>
        <taxon>Phascolarctos</taxon>
    </lineage>
</organism>
<evidence type="ECO:0000256" key="3">
    <source>
        <dbReference type="ARBA" id="ARBA00022525"/>
    </source>
</evidence>
<dbReference type="GO" id="GO:0005615">
    <property type="term" value="C:extracellular space"/>
    <property type="evidence" value="ECO:0007669"/>
    <property type="project" value="UniProtKB-KW"/>
</dbReference>
<feature type="signal peptide" evidence="7">
    <location>
        <begin position="1"/>
        <end position="23"/>
    </location>
</feature>
<dbReference type="InterPro" id="IPR000471">
    <property type="entry name" value="Interferon_alpha/beta/delta"/>
</dbReference>
<name>A0A6P5J8F1_PHACI</name>
<dbReference type="PROSITE" id="PS00252">
    <property type="entry name" value="INTERFERON_A_B_D"/>
    <property type="match status" value="1"/>
</dbReference>
<dbReference type="SMART" id="SM00076">
    <property type="entry name" value="IFabd"/>
    <property type="match status" value="1"/>
</dbReference>
<protein>
    <submittedName>
        <fullName evidence="9">Interferon tau-2-like</fullName>
    </submittedName>
</protein>
<evidence type="ECO:0000256" key="1">
    <source>
        <dbReference type="ARBA" id="ARBA00004613"/>
    </source>
</evidence>
<evidence type="ECO:0000313" key="8">
    <source>
        <dbReference type="Proteomes" id="UP000515140"/>
    </source>
</evidence>
<dbReference type="Gene3D" id="1.20.1250.10">
    <property type="match status" value="1"/>
</dbReference>
<comment type="similarity">
    <text evidence="6">Belongs to the alpha/beta interferon family.</text>
</comment>
<keyword evidence="3" id="KW-0964">Secreted</keyword>
<dbReference type="KEGG" id="pcw:110199250"/>
<dbReference type="Pfam" id="PF00143">
    <property type="entry name" value="Interferon"/>
    <property type="match status" value="1"/>
</dbReference>
<comment type="subcellular location">
    <subcellularLocation>
        <location evidence="1">Secreted</location>
    </subcellularLocation>
</comment>
<keyword evidence="8" id="KW-1185">Reference proteome</keyword>
<feature type="chain" id="PRO_5027535324" evidence="7">
    <location>
        <begin position="24"/>
        <end position="183"/>
    </location>
</feature>
<dbReference type="GeneID" id="110199250"/>
<dbReference type="PANTHER" id="PTHR11691">
    <property type="entry name" value="TYPE I INTERFERON"/>
    <property type="match status" value="1"/>
</dbReference>
<dbReference type="FunCoup" id="A0A6P5J8F1">
    <property type="interactions" value="1024"/>
</dbReference>
<keyword evidence="2 6" id="KW-0202">Cytokine</keyword>